<protein>
    <recommendedName>
        <fullName evidence="1">Peptidase C39 domain-containing protein</fullName>
    </recommendedName>
</protein>
<dbReference type="Pfam" id="PF03412">
    <property type="entry name" value="Peptidase_C39"/>
    <property type="match status" value="1"/>
</dbReference>
<dbReference type="InterPro" id="IPR005074">
    <property type="entry name" value="Peptidase_C39"/>
</dbReference>
<dbReference type="Gene3D" id="3.90.70.10">
    <property type="entry name" value="Cysteine proteinases"/>
    <property type="match status" value="1"/>
</dbReference>
<name>A0ABP7W710_9FLAO</name>
<organism evidence="2 3">
    <name type="scientific">Flavobacterium cheonanense</name>
    <dbReference type="NCBI Taxonomy" id="706183"/>
    <lineage>
        <taxon>Bacteria</taxon>
        <taxon>Pseudomonadati</taxon>
        <taxon>Bacteroidota</taxon>
        <taxon>Flavobacteriia</taxon>
        <taxon>Flavobacteriales</taxon>
        <taxon>Flavobacteriaceae</taxon>
        <taxon>Flavobacterium</taxon>
    </lineage>
</organism>
<sequence length="142" mass="16394">MINNVLMKYIVEAEQPSDGGLESLLKIIKFYNGTSSINDLNYLIQKNYPKSSFKLLIEAAKNNGLIAVHCKEVTINDVIEYNQPLLIKFFGQRGDIHFVFFKSFSALDGFHIWDSRKGYYSLTKENFKQLWHNNDCIAFVSD</sequence>
<evidence type="ECO:0000259" key="1">
    <source>
        <dbReference type="PROSITE" id="PS50990"/>
    </source>
</evidence>
<reference evidence="3" key="1">
    <citation type="journal article" date="2019" name="Int. J. Syst. Evol. Microbiol.">
        <title>The Global Catalogue of Microorganisms (GCM) 10K type strain sequencing project: providing services to taxonomists for standard genome sequencing and annotation.</title>
        <authorList>
            <consortium name="The Broad Institute Genomics Platform"/>
            <consortium name="The Broad Institute Genome Sequencing Center for Infectious Disease"/>
            <person name="Wu L."/>
            <person name="Ma J."/>
        </authorList>
    </citation>
    <scope>NUCLEOTIDE SEQUENCE [LARGE SCALE GENOMIC DNA]</scope>
    <source>
        <strain evidence="3">JCM 17069</strain>
    </source>
</reference>
<evidence type="ECO:0000313" key="2">
    <source>
        <dbReference type="EMBL" id="GAA4081346.1"/>
    </source>
</evidence>
<accession>A0ABP7W710</accession>
<feature type="domain" description="Peptidase C39" evidence="1">
    <location>
        <begin position="12"/>
        <end position="138"/>
    </location>
</feature>
<dbReference type="PROSITE" id="PS50990">
    <property type="entry name" value="PEPTIDASE_C39"/>
    <property type="match status" value="1"/>
</dbReference>
<proteinExistence type="predicted"/>
<gene>
    <name evidence="2" type="ORF">GCM10022389_29280</name>
</gene>
<comment type="caution">
    <text evidence="2">The sequence shown here is derived from an EMBL/GenBank/DDBJ whole genome shotgun (WGS) entry which is preliminary data.</text>
</comment>
<dbReference type="EMBL" id="BAABCT010000017">
    <property type="protein sequence ID" value="GAA4081346.1"/>
    <property type="molecule type" value="Genomic_DNA"/>
</dbReference>
<dbReference type="Proteomes" id="UP001500367">
    <property type="component" value="Unassembled WGS sequence"/>
</dbReference>
<keyword evidence="3" id="KW-1185">Reference proteome</keyword>
<dbReference type="RefSeq" id="WP_344817415.1">
    <property type="nucleotide sequence ID" value="NZ_BAABCT010000017.1"/>
</dbReference>
<evidence type="ECO:0000313" key="3">
    <source>
        <dbReference type="Proteomes" id="UP001500367"/>
    </source>
</evidence>